<keyword evidence="5" id="KW-1185">Reference proteome</keyword>
<accession>A0A4Z0H535</accession>
<feature type="compositionally biased region" description="Polar residues" evidence="1">
    <location>
        <begin position="751"/>
        <end position="760"/>
    </location>
</feature>
<keyword evidence="2" id="KW-0472">Membrane</keyword>
<proteinExistence type="predicted"/>
<feature type="compositionally biased region" description="Low complexity" evidence="1">
    <location>
        <begin position="761"/>
        <end position="776"/>
    </location>
</feature>
<dbReference type="AlphaFoldDB" id="A0A4Z0H535"/>
<protein>
    <recommendedName>
        <fullName evidence="3">Outer membrane channel protein CpnT-like N-terminal domain-containing protein</fullName>
    </recommendedName>
</protein>
<keyword evidence="2" id="KW-1133">Transmembrane helix</keyword>
<feature type="compositionally biased region" description="Low complexity" evidence="1">
    <location>
        <begin position="719"/>
        <end position="736"/>
    </location>
</feature>
<dbReference type="InterPro" id="IPR057746">
    <property type="entry name" value="CpnT-like_N"/>
</dbReference>
<dbReference type="Pfam" id="PF25547">
    <property type="entry name" value="WXG100_2"/>
    <property type="match status" value="1"/>
</dbReference>
<feature type="compositionally biased region" description="Basic and acidic residues" evidence="1">
    <location>
        <begin position="685"/>
        <end position="695"/>
    </location>
</feature>
<keyword evidence="2" id="KW-0812">Transmembrane</keyword>
<feature type="compositionally biased region" description="Polar residues" evidence="1">
    <location>
        <begin position="623"/>
        <end position="651"/>
    </location>
</feature>
<evidence type="ECO:0000313" key="4">
    <source>
        <dbReference type="EMBL" id="TGB05600.1"/>
    </source>
</evidence>
<name>A0A4Z0H535_9ACTN</name>
<evidence type="ECO:0000256" key="2">
    <source>
        <dbReference type="SAM" id="Phobius"/>
    </source>
</evidence>
<feature type="domain" description="Outer membrane channel protein CpnT-like N-terminal" evidence="3">
    <location>
        <begin position="11"/>
        <end position="153"/>
    </location>
</feature>
<feature type="region of interest" description="Disordered" evidence="1">
    <location>
        <begin position="528"/>
        <end position="808"/>
    </location>
</feature>
<feature type="non-terminal residue" evidence="4">
    <location>
        <position position="808"/>
    </location>
</feature>
<feature type="compositionally biased region" description="Polar residues" evidence="1">
    <location>
        <begin position="541"/>
        <end position="557"/>
    </location>
</feature>
<comment type="caution">
    <text evidence="4">The sequence shown here is derived from an EMBL/GenBank/DDBJ whole genome shotgun (WGS) entry which is preliminary data.</text>
</comment>
<feature type="transmembrane region" description="Helical" evidence="2">
    <location>
        <begin position="122"/>
        <end position="144"/>
    </location>
</feature>
<organism evidence="4 5">
    <name type="scientific">Streptomyces palmae</name>
    <dbReference type="NCBI Taxonomy" id="1701085"/>
    <lineage>
        <taxon>Bacteria</taxon>
        <taxon>Bacillati</taxon>
        <taxon>Actinomycetota</taxon>
        <taxon>Actinomycetes</taxon>
        <taxon>Kitasatosporales</taxon>
        <taxon>Streptomycetaceae</taxon>
        <taxon>Streptomyces</taxon>
    </lineage>
</organism>
<sequence length="808" mass="83658">MSLHFPPDCAWLFAALTGEVPPDGDEDKMFALAEAHKDVHGKLTKDIQAQIADALGYTAKNFGGDAAKMYQEAMKAFLGGQEGVDYFNAVADQAGLIADFTRKSATQLQYTKYMIIAQLIELLIEAAVAAAMAFFFGASIAAYLQRQAIVKLILKTRLGRLIAMLLMHEVINVGMGVAMDGLVQWTQLNQGTRDEWDTDLTKNAAISGAVQGALAGPFNFLGDKFGKVLSKLFGKDAGKNIGNQLDGLMPPPKTKTGPKLGGPTPPPKPGGGLGPGGKPLPKTPPTSFGQDLSKVFQKNLPNTAGPGGAAAGKQFVKEMGDTFQKHFGGKAARGVGQDWAKTLLEKTGTKDLPKALEKSLEPLGKKMDPAVAKVLSQGTADALGKNILQTMVQGTSRGLFEGAHAAVSEGTYNLLFSDEHTFKTSGLTFGSGMVEGRLGHLLESGGEKLGMGLRNTLGMPPPSWAQGDLGVGTDLGSDTSGSSGSSGSSTGDTSPGGLTSDAPDLALDEFFAHPDDDLDYLDVDEDDGELDYLDTGEDADGNQTTSSPANGNRNDSQGGQGNQQTSPVTVGSTPPSVSTPSANSGQAGGTTTQTTGSNTSATSNQQNQSNQSNQNSASRATKDTATPPSQPGGLTTESGTPGQTPGANQEQGAGGSSTQNDTQNETQDTHDTQEHANPEQNEQNEQSRQEERPRTLSDSGAESLGAQQATPPPVTTGSAQQDTDTPTLATTSTSSAFETLQGKLAPDEGTSDLTTSHAPASSTVSTPQPVVSVVSQDQNTAVDSVETAEDSAQSLIPPPPVVSTPTSS</sequence>
<feature type="compositionally biased region" description="Low complexity" evidence="1">
    <location>
        <begin position="565"/>
        <end position="618"/>
    </location>
</feature>
<feature type="compositionally biased region" description="Low complexity" evidence="1">
    <location>
        <begin position="472"/>
        <end position="501"/>
    </location>
</feature>
<evidence type="ECO:0000259" key="3">
    <source>
        <dbReference type="Pfam" id="PF25547"/>
    </source>
</evidence>
<feature type="compositionally biased region" description="Acidic residues" evidence="1">
    <location>
        <begin position="528"/>
        <end position="540"/>
    </location>
</feature>
<gene>
    <name evidence="4" type="ORF">E4099_19210</name>
</gene>
<dbReference type="EMBL" id="SRID01000185">
    <property type="protein sequence ID" value="TGB05600.1"/>
    <property type="molecule type" value="Genomic_DNA"/>
</dbReference>
<feature type="region of interest" description="Disordered" evidence="1">
    <location>
        <begin position="452"/>
        <end position="503"/>
    </location>
</feature>
<reference evidence="4 5" key="1">
    <citation type="submission" date="2019-03" db="EMBL/GenBank/DDBJ databases">
        <authorList>
            <person name="Gonzalez-Pimentel J.L."/>
        </authorList>
    </citation>
    <scope>NUCLEOTIDE SEQUENCE [LARGE SCALE GENOMIC DNA]</scope>
    <source>
        <strain evidence="4 5">JCM 31289</strain>
    </source>
</reference>
<feature type="region of interest" description="Disordered" evidence="1">
    <location>
        <begin position="241"/>
        <end position="291"/>
    </location>
</feature>
<feature type="compositionally biased region" description="Basic and acidic residues" evidence="1">
    <location>
        <begin position="667"/>
        <end position="677"/>
    </location>
</feature>
<feature type="compositionally biased region" description="Polar residues" evidence="1">
    <location>
        <begin position="696"/>
        <end position="709"/>
    </location>
</feature>
<dbReference type="Proteomes" id="UP000297948">
    <property type="component" value="Unassembled WGS sequence"/>
</dbReference>
<evidence type="ECO:0000256" key="1">
    <source>
        <dbReference type="SAM" id="MobiDB-lite"/>
    </source>
</evidence>
<evidence type="ECO:0000313" key="5">
    <source>
        <dbReference type="Proteomes" id="UP000297948"/>
    </source>
</evidence>